<evidence type="ECO:0000256" key="6">
    <source>
        <dbReference type="ARBA" id="ARBA00022840"/>
    </source>
</evidence>
<dbReference type="SUPFAM" id="SSF51126">
    <property type="entry name" value="Pectin lyase-like"/>
    <property type="match status" value="1"/>
</dbReference>
<dbReference type="Pfam" id="PF00069">
    <property type="entry name" value="Pkinase"/>
    <property type="match status" value="1"/>
</dbReference>
<dbReference type="PANTHER" id="PTHR43289:SF6">
    <property type="entry name" value="SERINE_THREONINE-PROTEIN KINASE NEKL-3"/>
    <property type="match status" value="1"/>
</dbReference>
<keyword evidence="9" id="KW-1133">Transmembrane helix</keyword>
<evidence type="ECO:0000256" key="3">
    <source>
        <dbReference type="ARBA" id="ARBA00022679"/>
    </source>
</evidence>
<dbReference type="GO" id="GO:0004674">
    <property type="term" value="F:protein serine/threonine kinase activity"/>
    <property type="evidence" value="ECO:0007669"/>
    <property type="project" value="UniProtKB-KW"/>
</dbReference>
<dbReference type="Proteomes" id="UP000094828">
    <property type="component" value="Unassembled WGS sequence"/>
</dbReference>
<feature type="compositionally biased region" description="Basic and acidic residues" evidence="8">
    <location>
        <begin position="1054"/>
        <end position="1065"/>
    </location>
</feature>
<dbReference type="InterPro" id="IPR011009">
    <property type="entry name" value="Kinase-like_dom_sf"/>
</dbReference>
<feature type="compositionally biased region" description="Polar residues" evidence="8">
    <location>
        <begin position="500"/>
        <end position="509"/>
    </location>
</feature>
<sequence length="1071" mass="114151">MPAKLSSESFLATIRRSGLIEDDRLNVLYAEYTERLNGEADSTDLAQFLVNRNAVTAWQGEKLLQGKHKGFFLGKYRLLSLLGRGGMSSVYLAEHIVMRRRCAIKVLPQKRVSDTSYLGRFHREAQAVASLDHPNIVRAYDVDHQADRDTDIHFLVMEFVDGQSLQELVLKSGQVPFADAADYIRQAALGLSHAHGAGLVHRDIKPGNLLVDHTGVVKVLDLGLARFFSDTGDDALTIQHDEKVLGTADYLAPEQALDSHSVDARADIYSLGCTLYFLLTGSPPFTEGTLAQRLMAHQTKEPPSIESKRPDVPADLAAIVRKMMAKSPADRPASAKAVAEILENWLKQYRSGGVASGGVFSGEVFSGGVSAESDVAQPDNVHPVAMAGLEFSPQAPLPTDMSMAPAGDELSAFLTSLSGGVSTPLAEPVPQRKTPEVAKPSTDSAKGKKSSSSTSQPVHDFQFLEPLSHSPDEGNSSKSSSVFGNEAASTAPSKAPSSIKLPSSKTLPANQIPVDATVAKSPTDHVGSKSLETPVPPKSASGIQRAAGSSKAALEPPEAKPVATPPQILATSEAPILEAIPLREGSGNSIPEAIPVRRTAKVIRPAATTPSPAKVILEAIPISPTDLESEPSQIMADVEQPIRDTSTSNRNSSSRSQSSRHKGTAKKLPAWAMPAGIAVCLVLVIGAGYAIYSSSNAPVKAVDYSRPDPTWIDRREATVGPQGEFKRISDALAKVRANFKPGGEKDRFRIEVAAGIYPERIVLDSRGSGRKWPENITVAGAENAKVVIQGGTQTGDPIVKIRDVQGFQLENITINAEKHETAIEVGDYLYGTRLTNLSILDFSNAGIIGKDVSGLLDKEFTINDCLISTKSEKAVGVRLEAKETLADVSLLKNRFRGPMAAGVLIEASSFASKIQIRENRFFECENSIEFAGEASWLGIAVSNNTIAAGNQGVVFAEQPGSDSVTLSIRRNLFAGLKGAEIRIQSNFSADGWKKATEGRTQGNVTDRLPPSPAPGVIDLAASGGSRVGSKISFKSMEPADPGFLLPATPSIPKPTDKALERELDHTGAIGQ</sequence>
<dbReference type="InterPro" id="IPR012334">
    <property type="entry name" value="Pectin_lyas_fold"/>
</dbReference>
<dbReference type="InterPro" id="IPR011050">
    <property type="entry name" value="Pectin_lyase_fold/virulence"/>
</dbReference>
<dbReference type="InterPro" id="IPR000719">
    <property type="entry name" value="Prot_kinase_dom"/>
</dbReference>
<evidence type="ECO:0000313" key="12">
    <source>
        <dbReference type="Proteomes" id="UP000094828"/>
    </source>
</evidence>
<dbReference type="Gene3D" id="3.30.200.20">
    <property type="entry name" value="Phosphorylase Kinase, domain 1"/>
    <property type="match status" value="1"/>
</dbReference>
<dbReference type="SMART" id="SM00220">
    <property type="entry name" value="S_TKc"/>
    <property type="match status" value="1"/>
</dbReference>
<dbReference type="STRING" id="1841610.A6X21_13970"/>
<name>A0A1C3E417_9PLAN</name>
<dbReference type="InterPro" id="IPR008271">
    <property type="entry name" value="Ser/Thr_kinase_AS"/>
</dbReference>
<keyword evidence="5" id="KW-0418">Kinase</keyword>
<feature type="compositionally biased region" description="Polar residues" evidence="8">
    <location>
        <begin position="473"/>
        <end position="483"/>
    </location>
</feature>
<dbReference type="GO" id="GO:0005524">
    <property type="term" value="F:ATP binding"/>
    <property type="evidence" value="ECO:0007669"/>
    <property type="project" value="UniProtKB-UniRule"/>
</dbReference>
<feature type="transmembrane region" description="Helical" evidence="9">
    <location>
        <begin position="670"/>
        <end position="692"/>
    </location>
</feature>
<feature type="compositionally biased region" description="Low complexity" evidence="8">
    <location>
        <begin position="645"/>
        <end position="657"/>
    </location>
</feature>
<dbReference type="SUPFAM" id="SSF56112">
    <property type="entry name" value="Protein kinase-like (PK-like)"/>
    <property type="match status" value="1"/>
</dbReference>
<dbReference type="Gene3D" id="2.160.20.10">
    <property type="entry name" value="Single-stranded right-handed beta-helix, Pectin lyase-like"/>
    <property type="match status" value="1"/>
</dbReference>
<reference evidence="11 12" key="1">
    <citation type="submission" date="2016-05" db="EMBL/GenBank/DDBJ databases">
        <title>Genomic and physiological characterization of Planctopirus sp. isolated from fresh water lake.</title>
        <authorList>
            <person name="Subhash Y."/>
            <person name="Ramana C."/>
        </authorList>
    </citation>
    <scope>NUCLEOTIDE SEQUENCE [LARGE SCALE GENOMIC DNA]</scope>
    <source>
        <strain evidence="11 12">JC280</strain>
    </source>
</reference>
<protein>
    <recommendedName>
        <fullName evidence="1">non-specific serine/threonine protein kinase</fullName>
        <ecNumber evidence="1">2.7.11.1</ecNumber>
    </recommendedName>
</protein>
<feature type="compositionally biased region" description="Low complexity" evidence="8">
    <location>
        <begin position="487"/>
        <end position="498"/>
    </location>
</feature>
<proteinExistence type="predicted"/>
<dbReference type="CDD" id="cd14014">
    <property type="entry name" value="STKc_PknB_like"/>
    <property type="match status" value="1"/>
</dbReference>
<accession>A0A1C3E417</accession>
<dbReference type="PROSITE" id="PS00108">
    <property type="entry name" value="PROTEIN_KINASE_ST"/>
    <property type="match status" value="1"/>
</dbReference>
<keyword evidence="12" id="KW-1185">Reference proteome</keyword>
<keyword evidence="4 7" id="KW-0547">Nucleotide-binding</keyword>
<evidence type="ECO:0000256" key="8">
    <source>
        <dbReference type="SAM" id="MobiDB-lite"/>
    </source>
</evidence>
<evidence type="ECO:0000313" key="11">
    <source>
        <dbReference type="EMBL" id="ODA27977.1"/>
    </source>
</evidence>
<dbReference type="EMBL" id="LYDR01000158">
    <property type="protein sequence ID" value="ODA27977.1"/>
    <property type="molecule type" value="Genomic_DNA"/>
</dbReference>
<feature type="binding site" evidence="7">
    <location>
        <position position="105"/>
    </location>
    <ligand>
        <name>ATP</name>
        <dbReference type="ChEBI" id="CHEBI:30616"/>
    </ligand>
</feature>
<keyword evidence="9" id="KW-0472">Membrane</keyword>
<dbReference type="PROSITE" id="PS00107">
    <property type="entry name" value="PROTEIN_KINASE_ATP"/>
    <property type="match status" value="1"/>
</dbReference>
<evidence type="ECO:0000259" key="10">
    <source>
        <dbReference type="PROSITE" id="PS50011"/>
    </source>
</evidence>
<dbReference type="InterPro" id="IPR017441">
    <property type="entry name" value="Protein_kinase_ATP_BS"/>
</dbReference>
<evidence type="ECO:0000256" key="2">
    <source>
        <dbReference type="ARBA" id="ARBA00022527"/>
    </source>
</evidence>
<keyword evidence="2" id="KW-0723">Serine/threonine-protein kinase</keyword>
<feature type="region of interest" description="Disordered" evidence="8">
    <location>
        <begin position="422"/>
        <end position="563"/>
    </location>
</feature>
<evidence type="ECO:0000256" key="1">
    <source>
        <dbReference type="ARBA" id="ARBA00012513"/>
    </source>
</evidence>
<dbReference type="EC" id="2.7.11.1" evidence="1"/>
<evidence type="ECO:0000256" key="9">
    <source>
        <dbReference type="SAM" id="Phobius"/>
    </source>
</evidence>
<feature type="domain" description="Protein kinase" evidence="10">
    <location>
        <begin position="76"/>
        <end position="346"/>
    </location>
</feature>
<dbReference type="FunFam" id="1.10.510.10:FF:000021">
    <property type="entry name" value="Serine/threonine protein kinase"/>
    <property type="match status" value="1"/>
</dbReference>
<feature type="region of interest" description="Disordered" evidence="8">
    <location>
        <begin position="1043"/>
        <end position="1071"/>
    </location>
</feature>
<dbReference type="PROSITE" id="PS50011">
    <property type="entry name" value="PROTEIN_KINASE_DOM"/>
    <property type="match status" value="1"/>
</dbReference>
<dbReference type="AlphaFoldDB" id="A0A1C3E417"/>
<keyword evidence="3" id="KW-0808">Transferase</keyword>
<evidence type="ECO:0000256" key="5">
    <source>
        <dbReference type="ARBA" id="ARBA00022777"/>
    </source>
</evidence>
<dbReference type="RefSeq" id="WP_068853005.1">
    <property type="nucleotide sequence ID" value="NZ_LYDR01000158.1"/>
</dbReference>
<feature type="region of interest" description="Disordered" evidence="8">
    <location>
        <begin position="639"/>
        <end position="667"/>
    </location>
</feature>
<gene>
    <name evidence="11" type="ORF">A6X21_13970</name>
</gene>
<evidence type="ECO:0000256" key="7">
    <source>
        <dbReference type="PROSITE-ProRule" id="PRU10141"/>
    </source>
</evidence>
<dbReference type="Gene3D" id="1.10.510.10">
    <property type="entry name" value="Transferase(Phosphotransferase) domain 1"/>
    <property type="match status" value="1"/>
</dbReference>
<keyword evidence="6 7" id="KW-0067">ATP-binding</keyword>
<evidence type="ECO:0000256" key="4">
    <source>
        <dbReference type="ARBA" id="ARBA00022741"/>
    </source>
</evidence>
<keyword evidence="9" id="KW-0812">Transmembrane</keyword>
<dbReference type="PANTHER" id="PTHR43289">
    <property type="entry name" value="MITOGEN-ACTIVATED PROTEIN KINASE KINASE KINASE 20-RELATED"/>
    <property type="match status" value="1"/>
</dbReference>
<organism evidence="11 12">
    <name type="scientific">Planctopirus hydrillae</name>
    <dbReference type="NCBI Taxonomy" id="1841610"/>
    <lineage>
        <taxon>Bacteria</taxon>
        <taxon>Pseudomonadati</taxon>
        <taxon>Planctomycetota</taxon>
        <taxon>Planctomycetia</taxon>
        <taxon>Planctomycetales</taxon>
        <taxon>Planctomycetaceae</taxon>
        <taxon>Planctopirus</taxon>
    </lineage>
</organism>
<comment type="caution">
    <text evidence="11">The sequence shown here is derived from an EMBL/GenBank/DDBJ whole genome shotgun (WGS) entry which is preliminary data.</text>
</comment>